<dbReference type="Proteomes" id="UP001194580">
    <property type="component" value="Unassembled WGS sequence"/>
</dbReference>
<feature type="non-terminal residue" evidence="1">
    <location>
        <position position="1"/>
    </location>
</feature>
<dbReference type="EMBL" id="JAAAIL010002163">
    <property type="protein sequence ID" value="KAG0259787.1"/>
    <property type="molecule type" value="Genomic_DNA"/>
</dbReference>
<evidence type="ECO:0000313" key="1">
    <source>
        <dbReference type="EMBL" id="KAG0259787.1"/>
    </source>
</evidence>
<reference evidence="1" key="1">
    <citation type="journal article" date="2020" name="Fungal Divers.">
        <title>Resolving the Mortierellaceae phylogeny through synthesis of multi-gene phylogenetics and phylogenomics.</title>
        <authorList>
            <person name="Vandepol N."/>
            <person name="Liber J."/>
            <person name="Desiro A."/>
            <person name="Na H."/>
            <person name="Kennedy M."/>
            <person name="Barry K."/>
            <person name="Grigoriev I.V."/>
            <person name="Miller A.N."/>
            <person name="O'Donnell K."/>
            <person name="Stajich J.E."/>
            <person name="Bonito G."/>
        </authorList>
    </citation>
    <scope>NUCLEOTIDE SEQUENCE</scope>
    <source>
        <strain evidence="1">NRRL 28262</strain>
    </source>
</reference>
<name>A0AAD4D2V0_9FUNG</name>
<accession>A0AAD4D2V0</accession>
<protein>
    <submittedName>
        <fullName evidence="1">Uncharacterized protein</fullName>
    </submittedName>
</protein>
<organism evidence="1 2">
    <name type="scientific">Linnemannia exigua</name>
    <dbReference type="NCBI Taxonomy" id="604196"/>
    <lineage>
        <taxon>Eukaryota</taxon>
        <taxon>Fungi</taxon>
        <taxon>Fungi incertae sedis</taxon>
        <taxon>Mucoromycota</taxon>
        <taxon>Mortierellomycotina</taxon>
        <taxon>Mortierellomycetes</taxon>
        <taxon>Mortierellales</taxon>
        <taxon>Mortierellaceae</taxon>
        <taxon>Linnemannia</taxon>
    </lineage>
</organism>
<sequence length="54" mass="5812">NTERSIANHYLQNPVSLLGPSFLKCLTPGSSLSQQNISVPHTTSIIATSSKEED</sequence>
<proteinExistence type="predicted"/>
<dbReference type="AlphaFoldDB" id="A0AAD4D2V0"/>
<keyword evidence="2" id="KW-1185">Reference proteome</keyword>
<evidence type="ECO:0000313" key="2">
    <source>
        <dbReference type="Proteomes" id="UP001194580"/>
    </source>
</evidence>
<gene>
    <name evidence="1" type="ORF">BGZ95_004588</name>
</gene>
<comment type="caution">
    <text evidence="1">The sequence shown here is derived from an EMBL/GenBank/DDBJ whole genome shotgun (WGS) entry which is preliminary data.</text>
</comment>